<dbReference type="GO" id="GO:0003351">
    <property type="term" value="P:epithelial cilium movement involved in extracellular fluid movement"/>
    <property type="evidence" value="ECO:0007669"/>
    <property type="project" value="TreeGrafter"/>
</dbReference>
<evidence type="ECO:0000256" key="2">
    <source>
        <dbReference type="ARBA" id="ARBA00004230"/>
    </source>
</evidence>
<dbReference type="InParanoid" id="K1PMB0"/>
<evidence type="ECO:0008006" key="14">
    <source>
        <dbReference type="Google" id="ProtNLM"/>
    </source>
</evidence>
<dbReference type="GO" id="GO:0031514">
    <property type="term" value="C:motile cilium"/>
    <property type="evidence" value="ECO:0007669"/>
    <property type="project" value="UniProtKB-SubCell"/>
</dbReference>
<dbReference type="Pfam" id="PF13877">
    <property type="entry name" value="RPAP3_C"/>
    <property type="match status" value="1"/>
</dbReference>
<dbReference type="PANTHER" id="PTHR28572:SF1">
    <property type="entry name" value="COILED-COIL DOMAIN-CONTAINING PROTEIN 103"/>
    <property type="match status" value="1"/>
</dbReference>
<dbReference type="InterPro" id="IPR031733">
    <property type="entry name" value="Dynein_attach_N"/>
</dbReference>
<protein>
    <recommendedName>
        <fullName evidence="14">Coiled-coil domain-containing protein 103</fullName>
    </recommendedName>
</protein>
<dbReference type="Pfam" id="PF15867">
    <property type="entry name" value="Dynein_attach_N"/>
    <property type="match status" value="1"/>
</dbReference>
<keyword evidence="9" id="KW-0966">Cell projection</keyword>
<dbReference type="EMBL" id="JH816106">
    <property type="protein sequence ID" value="EKC20014.1"/>
    <property type="molecule type" value="Genomic_DNA"/>
</dbReference>
<reference evidence="13" key="1">
    <citation type="journal article" date="2012" name="Nature">
        <title>The oyster genome reveals stress adaptation and complexity of shell formation.</title>
        <authorList>
            <person name="Zhang G."/>
            <person name="Fang X."/>
            <person name="Guo X."/>
            <person name="Li L."/>
            <person name="Luo R."/>
            <person name="Xu F."/>
            <person name="Yang P."/>
            <person name="Zhang L."/>
            <person name="Wang X."/>
            <person name="Qi H."/>
            <person name="Xiong Z."/>
            <person name="Que H."/>
            <person name="Xie Y."/>
            <person name="Holland P.W."/>
            <person name="Paps J."/>
            <person name="Zhu Y."/>
            <person name="Wu F."/>
            <person name="Chen Y."/>
            <person name="Wang J."/>
            <person name="Peng C."/>
            <person name="Meng J."/>
            <person name="Yang L."/>
            <person name="Liu J."/>
            <person name="Wen B."/>
            <person name="Zhang N."/>
            <person name="Huang Z."/>
            <person name="Zhu Q."/>
            <person name="Feng Y."/>
            <person name="Mount A."/>
            <person name="Hedgecock D."/>
            <person name="Xu Z."/>
            <person name="Liu Y."/>
            <person name="Domazet-Loso T."/>
            <person name="Du Y."/>
            <person name="Sun X."/>
            <person name="Zhang S."/>
            <person name="Liu B."/>
            <person name="Cheng P."/>
            <person name="Jiang X."/>
            <person name="Li J."/>
            <person name="Fan D."/>
            <person name="Wang W."/>
            <person name="Fu W."/>
            <person name="Wang T."/>
            <person name="Wang B."/>
            <person name="Zhang J."/>
            <person name="Peng Z."/>
            <person name="Li Y."/>
            <person name="Li N."/>
            <person name="Wang J."/>
            <person name="Chen M."/>
            <person name="He Y."/>
            <person name="Tan F."/>
            <person name="Song X."/>
            <person name="Zheng Q."/>
            <person name="Huang R."/>
            <person name="Yang H."/>
            <person name="Du X."/>
            <person name="Chen L."/>
            <person name="Yang M."/>
            <person name="Gaffney P.M."/>
            <person name="Wang S."/>
            <person name="Luo L."/>
            <person name="She Z."/>
            <person name="Ming Y."/>
            <person name="Huang W."/>
            <person name="Zhang S."/>
            <person name="Huang B."/>
            <person name="Zhang Y."/>
            <person name="Qu T."/>
            <person name="Ni P."/>
            <person name="Miao G."/>
            <person name="Wang J."/>
            <person name="Wang Q."/>
            <person name="Steinberg C.E."/>
            <person name="Wang H."/>
            <person name="Li N."/>
            <person name="Qian L."/>
            <person name="Zhang G."/>
            <person name="Li Y."/>
            <person name="Yang H."/>
            <person name="Liu X."/>
            <person name="Wang J."/>
            <person name="Yin Y."/>
            <person name="Wang J."/>
        </authorList>
    </citation>
    <scope>NUCLEOTIDE SEQUENCE [LARGE SCALE GENOMIC DNA]</scope>
    <source>
        <strain evidence="13">05x7-T-G4-1.051#20</strain>
    </source>
</reference>
<comment type="subunit">
    <text evidence="4">Homodimer.</text>
</comment>
<dbReference type="AlphaFoldDB" id="K1PMB0"/>
<evidence type="ECO:0000256" key="4">
    <source>
        <dbReference type="ARBA" id="ARBA00011738"/>
    </source>
</evidence>
<evidence type="ECO:0000259" key="11">
    <source>
        <dbReference type="Pfam" id="PF13877"/>
    </source>
</evidence>
<comment type="similarity">
    <text evidence="10">Belongs to the DNAAF19/PR46b family.</text>
</comment>
<evidence type="ECO:0000256" key="6">
    <source>
        <dbReference type="ARBA" id="ARBA00022794"/>
    </source>
</evidence>
<evidence type="ECO:0000256" key="10">
    <source>
        <dbReference type="ARBA" id="ARBA00049986"/>
    </source>
</evidence>
<accession>K1PMB0</accession>
<keyword evidence="8" id="KW-0969">Cilium</keyword>
<comment type="function">
    <text evidence="1">Dynein-attachment factor required for cilia motility.</text>
</comment>
<dbReference type="PANTHER" id="PTHR28572">
    <property type="entry name" value="COILED-COIL DOMAIN-CONTAINING PROTEIN 103"/>
    <property type="match status" value="1"/>
</dbReference>
<dbReference type="GO" id="GO:0036159">
    <property type="term" value="P:inner dynein arm assembly"/>
    <property type="evidence" value="ECO:0007669"/>
    <property type="project" value="TreeGrafter"/>
</dbReference>
<evidence type="ECO:0000256" key="3">
    <source>
        <dbReference type="ARBA" id="ARBA00004496"/>
    </source>
</evidence>
<name>K1PMB0_MAGGI</name>
<proteinExistence type="inferred from homology"/>
<organism evidence="13">
    <name type="scientific">Magallana gigas</name>
    <name type="common">Pacific oyster</name>
    <name type="synonym">Crassostrea gigas</name>
    <dbReference type="NCBI Taxonomy" id="29159"/>
    <lineage>
        <taxon>Eukaryota</taxon>
        <taxon>Metazoa</taxon>
        <taxon>Spiralia</taxon>
        <taxon>Lophotrochozoa</taxon>
        <taxon>Mollusca</taxon>
        <taxon>Bivalvia</taxon>
        <taxon>Autobranchia</taxon>
        <taxon>Pteriomorphia</taxon>
        <taxon>Ostreida</taxon>
        <taxon>Ostreoidea</taxon>
        <taxon>Ostreidae</taxon>
        <taxon>Magallana</taxon>
    </lineage>
</organism>
<dbReference type="GO" id="GO:0005576">
    <property type="term" value="C:extracellular region"/>
    <property type="evidence" value="ECO:0007669"/>
    <property type="project" value="GOC"/>
</dbReference>
<evidence type="ECO:0000256" key="1">
    <source>
        <dbReference type="ARBA" id="ARBA00004048"/>
    </source>
</evidence>
<dbReference type="HOGENOM" id="CLU_596203_0_0_1"/>
<keyword evidence="6" id="KW-0970">Cilium biogenesis/degradation</keyword>
<feature type="domain" description="Dynein attachment factor N-terminal" evidence="12">
    <location>
        <begin position="245"/>
        <end position="313"/>
    </location>
</feature>
<dbReference type="GO" id="GO:0007368">
    <property type="term" value="P:determination of left/right symmetry"/>
    <property type="evidence" value="ECO:0007669"/>
    <property type="project" value="TreeGrafter"/>
</dbReference>
<evidence type="ECO:0000259" key="12">
    <source>
        <dbReference type="Pfam" id="PF15867"/>
    </source>
</evidence>
<dbReference type="GO" id="GO:0036157">
    <property type="term" value="C:outer dynein arm"/>
    <property type="evidence" value="ECO:0007669"/>
    <property type="project" value="InterPro"/>
</dbReference>
<feature type="domain" description="RNA-polymerase II-associated protein 3-like C-terminal" evidence="11">
    <location>
        <begin position="338"/>
        <end position="425"/>
    </location>
</feature>
<keyword evidence="5" id="KW-0963">Cytoplasm</keyword>
<evidence type="ECO:0000256" key="7">
    <source>
        <dbReference type="ARBA" id="ARBA00022846"/>
    </source>
</evidence>
<comment type="subcellular location">
    <subcellularLocation>
        <location evidence="2">Cell projection</location>
        <location evidence="2">Cilium</location>
        <location evidence="2">Flagellum</location>
    </subcellularLocation>
    <subcellularLocation>
        <location evidence="3">Cytoplasm</location>
    </subcellularLocation>
</comment>
<dbReference type="InterPro" id="IPR042422">
    <property type="entry name" value="CC103"/>
</dbReference>
<evidence type="ECO:0000256" key="5">
    <source>
        <dbReference type="ARBA" id="ARBA00022490"/>
    </source>
</evidence>
<sequence length="459" mass="52843">MEKTTKRASVFSLSRPKSTKTKKEIMYELNKKVPLHKCTFDRQKRSWLGPVKPQQALPSRWAKAKGAVFFLGMKPASRRSIDVDSLVKATKLLRSSMNTTAGETISEDDESVEAAILHKPVISKPFKTSSETIWSCPRSLKPVNERCKDFAFEKTKANPSDKQHSAATNLQAVYLKKLLEEKEKEIKSLQNQLHKANNENVKLIQELEGYRGKNYDEMYKENMTNKDYLNRMSTEDKKSHDDDTMDFNKLEKELAMAVEQDQRYHRENDAKFRAVHQKVGSYEEFRDIVLASHIKPLQKGDTLENMTFEVKWNSLAGKNKANQSKDSTTEFKKGTILPKDSQEFTRDWRRYHKSAPDQYNYLLQIGGTHLGQIFKTDINLLGDFLLALDSEYQSQDSEKVLEILESLCSAQRFTLSVQFLSGKEKKSCDSLIQKLESSCDDSAWKERIAKSKTSYQLNK</sequence>
<evidence type="ECO:0000256" key="8">
    <source>
        <dbReference type="ARBA" id="ARBA00023069"/>
    </source>
</evidence>
<dbReference type="InterPro" id="IPR025986">
    <property type="entry name" value="RPAP3-like_C"/>
</dbReference>
<evidence type="ECO:0000313" key="13">
    <source>
        <dbReference type="EMBL" id="EKC20014.1"/>
    </source>
</evidence>
<evidence type="ECO:0000256" key="9">
    <source>
        <dbReference type="ARBA" id="ARBA00023273"/>
    </source>
</evidence>
<keyword evidence="7" id="KW-0282">Flagellum</keyword>
<gene>
    <name evidence="13" type="ORF">CGI_10007076</name>
</gene>